<evidence type="ECO:0000313" key="3">
    <source>
        <dbReference type="Proteomes" id="UP000232163"/>
    </source>
</evidence>
<proteinExistence type="predicted"/>
<dbReference type="AlphaFoldDB" id="A0A2N9W244"/>
<dbReference type="Pfam" id="PF13795">
    <property type="entry name" value="HupE_UreJ_2"/>
    <property type="match status" value="1"/>
</dbReference>
<accession>A0A2N9W244</accession>
<feature type="transmembrane region" description="Helical" evidence="1">
    <location>
        <begin position="321"/>
        <end position="339"/>
    </location>
</feature>
<keyword evidence="1" id="KW-0472">Membrane</keyword>
<feature type="transmembrane region" description="Helical" evidence="1">
    <location>
        <begin position="191"/>
        <end position="217"/>
    </location>
</feature>
<reference evidence="2 3" key="1">
    <citation type="journal article" date="2017" name="Int J Environ Stud">
        <title>Does the Miocene-Pliocene relict legume Oxytropis triphylla form nitrogen-fixing nodules with a combination of bacterial strains?</title>
        <authorList>
            <person name="Safronova V."/>
            <person name="Belimov A."/>
            <person name="Sazanova A."/>
            <person name="Kuznetsova I."/>
            <person name="Popova J."/>
            <person name="Andronov E."/>
            <person name="Verkhozina A."/>
            <person name="Tikhonovich I."/>
        </authorList>
    </citation>
    <scope>NUCLEOTIDE SEQUENCE [LARGE SCALE GENOMIC DNA]</scope>
    <source>
        <strain evidence="2 3">Tri-38</strain>
    </source>
</reference>
<dbReference type="InterPro" id="IPR032809">
    <property type="entry name" value="Put_HupE_UreJ"/>
</dbReference>
<dbReference type="EMBL" id="MZMT01000014">
    <property type="protein sequence ID" value="PIO45812.1"/>
    <property type="molecule type" value="Genomic_DNA"/>
</dbReference>
<gene>
    <name evidence="2" type="ORF">B5P45_04520</name>
</gene>
<feature type="transmembrane region" description="Helical" evidence="1">
    <location>
        <begin position="160"/>
        <end position="184"/>
    </location>
</feature>
<feature type="transmembrane region" description="Helical" evidence="1">
    <location>
        <begin position="223"/>
        <end position="240"/>
    </location>
</feature>
<organism evidence="2 3">
    <name type="scientific">Phyllobacterium zundukense</name>
    <dbReference type="NCBI Taxonomy" id="1867719"/>
    <lineage>
        <taxon>Bacteria</taxon>
        <taxon>Pseudomonadati</taxon>
        <taxon>Pseudomonadota</taxon>
        <taxon>Alphaproteobacteria</taxon>
        <taxon>Hyphomicrobiales</taxon>
        <taxon>Phyllobacteriaceae</taxon>
        <taxon>Phyllobacterium</taxon>
    </lineage>
</organism>
<keyword evidence="1" id="KW-1133">Transmembrane helix</keyword>
<comment type="caution">
    <text evidence="2">The sequence shown here is derived from an EMBL/GenBank/DDBJ whole genome shotgun (WGS) entry which is preliminary data.</text>
</comment>
<keyword evidence="1" id="KW-0812">Transmembrane</keyword>
<sequence length="345" mass="37537">MACAMSDFGRFFGFCCRLVRGAVVACLCYVSAAAAHEVRPAYLQIDQTGPNRYSVIWRTPLLSGMRLPVALRFSDEVKNVTQPAERELPDSIVERRVVETTKGNLAGERVEFVGLQATITDVLVRAHLLGQPVSTTLVRPSRPWVDVATQPGRLDVAKTFVVHGIEHILLGYDHLLFVLALILIARNWRALLLTVTAFTLAHTITLTLATLGFVHIPGPPVEAAIAFSILLLACEIIRIHNGQTSLTQQRPWLVAFAFGLLHGLGFAGALADLALPVGDIPLALLFFNVGVELGQLIFIAAVIAAVGFARLLKYPPLVGRTAFLTTTYGIGTMASFWFVERLAAF</sequence>
<name>A0A2N9W244_9HYPH</name>
<evidence type="ECO:0000256" key="1">
    <source>
        <dbReference type="SAM" id="Phobius"/>
    </source>
</evidence>
<keyword evidence="3" id="KW-1185">Reference proteome</keyword>
<feature type="transmembrane region" description="Helical" evidence="1">
    <location>
        <begin position="283"/>
        <end position="309"/>
    </location>
</feature>
<protein>
    <submittedName>
        <fullName evidence="2">HupE / UreJ protein</fullName>
    </submittedName>
</protein>
<dbReference type="Proteomes" id="UP000232163">
    <property type="component" value="Unassembled WGS sequence"/>
</dbReference>
<feature type="transmembrane region" description="Helical" evidence="1">
    <location>
        <begin position="252"/>
        <end position="271"/>
    </location>
</feature>
<evidence type="ECO:0000313" key="2">
    <source>
        <dbReference type="EMBL" id="PIO45812.1"/>
    </source>
</evidence>